<organism evidence="3 4">
    <name type="scientific">Solimonas fluminis</name>
    <dbReference type="NCBI Taxonomy" id="2086571"/>
    <lineage>
        <taxon>Bacteria</taxon>
        <taxon>Pseudomonadati</taxon>
        <taxon>Pseudomonadota</taxon>
        <taxon>Gammaproteobacteria</taxon>
        <taxon>Nevskiales</taxon>
        <taxon>Nevskiaceae</taxon>
        <taxon>Solimonas</taxon>
    </lineage>
</organism>
<gene>
    <name evidence="3" type="ORF">C3942_04425</name>
</gene>
<feature type="chain" id="PRO_5015621902" evidence="2">
    <location>
        <begin position="24"/>
        <end position="150"/>
    </location>
</feature>
<proteinExistence type="predicted"/>
<comment type="caution">
    <text evidence="3">The sequence shown here is derived from an EMBL/GenBank/DDBJ whole genome shotgun (WGS) entry which is preliminary data.</text>
</comment>
<dbReference type="Proteomes" id="UP000238220">
    <property type="component" value="Unassembled WGS sequence"/>
</dbReference>
<keyword evidence="2" id="KW-0732">Signal</keyword>
<reference evidence="3 4" key="1">
    <citation type="submission" date="2018-02" db="EMBL/GenBank/DDBJ databases">
        <title>Genome sequencing of Solimonas sp. HR-BB.</title>
        <authorList>
            <person name="Lee Y."/>
            <person name="Jeon C.O."/>
        </authorList>
    </citation>
    <scope>NUCLEOTIDE SEQUENCE [LARGE SCALE GENOMIC DNA]</scope>
    <source>
        <strain evidence="3 4">HR-BB</strain>
    </source>
</reference>
<name>A0A2S5TIW6_9GAMM</name>
<sequence length="150" mass="16244">MPAIRRMMLPSACLLAGVALAWAAATPAGEAPQGHEHHHHDHSALELDAKSAPSVSLKAERDPMGGWNLRIDTPGFRFAPEHVNQANVPGEGHAHLYVDGVKRARLYAPWFHLEALGAGEHRLRVTLNANSHQELSTGGKPIQAEIAVRE</sequence>
<feature type="signal peptide" evidence="2">
    <location>
        <begin position="1"/>
        <end position="23"/>
    </location>
</feature>
<evidence type="ECO:0000313" key="4">
    <source>
        <dbReference type="Proteomes" id="UP000238220"/>
    </source>
</evidence>
<keyword evidence="4" id="KW-1185">Reference proteome</keyword>
<feature type="region of interest" description="Disordered" evidence="1">
    <location>
        <begin position="29"/>
        <end position="60"/>
    </location>
</feature>
<protein>
    <submittedName>
        <fullName evidence="3">Uncharacterized protein</fullName>
    </submittedName>
</protein>
<dbReference type="RefSeq" id="WP_104229156.1">
    <property type="nucleotide sequence ID" value="NZ_PSNW01000002.1"/>
</dbReference>
<evidence type="ECO:0000256" key="1">
    <source>
        <dbReference type="SAM" id="MobiDB-lite"/>
    </source>
</evidence>
<evidence type="ECO:0000256" key="2">
    <source>
        <dbReference type="SAM" id="SignalP"/>
    </source>
</evidence>
<dbReference type="EMBL" id="PSNW01000002">
    <property type="protein sequence ID" value="PPE74929.1"/>
    <property type="molecule type" value="Genomic_DNA"/>
</dbReference>
<dbReference type="AlphaFoldDB" id="A0A2S5TIW6"/>
<evidence type="ECO:0000313" key="3">
    <source>
        <dbReference type="EMBL" id="PPE74929.1"/>
    </source>
</evidence>
<dbReference type="OrthoDB" id="6385276at2"/>
<accession>A0A2S5TIW6</accession>